<dbReference type="PaxDb" id="67767-A0A0J7KDM2"/>
<protein>
    <submittedName>
        <fullName evidence="2">Uncharacterized protein</fullName>
    </submittedName>
</protein>
<evidence type="ECO:0000313" key="2">
    <source>
        <dbReference type="EMBL" id="KMQ88291.1"/>
    </source>
</evidence>
<evidence type="ECO:0000313" key="3">
    <source>
        <dbReference type="Proteomes" id="UP000036403"/>
    </source>
</evidence>
<comment type="caution">
    <text evidence="2">The sequence shown here is derived from an EMBL/GenBank/DDBJ whole genome shotgun (WGS) entry which is preliminary data.</text>
</comment>
<name>A0A0J7KDM2_LASNI</name>
<organism evidence="2 3">
    <name type="scientific">Lasius niger</name>
    <name type="common">Black garden ant</name>
    <dbReference type="NCBI Taxonomy" id="67767"/>
    <lineage>
        <taxon>Eukaryota</taxon>
        <taxon>Metazoa</taxon>
        <taxon>Ecdysozoa</taxon>
        <taxon>Arthropoda</taxon>
        <taxon>Hexapoda</taxon>
        <taxon>Insecta</taxon>
        <taxon>Pterygota</taxon>
        <taxon>Neoptera</taxon>
        <taxon>Endopterygota</taxon>
        <taxon>Hymenoptera</taxon>
        <taxon>Apocrita</taxon>
        <taxon>Aculeata</taxon>
        <taxon>Formicoidea</taxon>
        <taxon>Formicidae</taxon>
        <taxon>Formicinae</taxon>
        <taxon>Lasius</taxon>
        <taxon>Lasius</taxon>
    </lineage>
</organism>
<reference evidence="2 3" key="1">
    <citation type="submission" date="2015-04" db="EMBL/GenBank/DDBJ databases">
        <title>Lasius niger genome sequencing.</title>
        <authorList>
            <person name="Konorov E.A."/>
            <person name="Nikitin M.A."/>
            <person name="Kirill M.V."/>
            <person name="Chang P."/>
        </authorList>
    </citation>
    <scope>NUCLEOTIDE SEQUENCE [LARGE SCALE GENOMIC DNA]</scope>
    <source>
        <tissue evidence="2">Whole</tissue>
    </source>
</reference>
<sequence length="100" mass="11041">MRSGKYWLSEEERMCRVCLGGLETWEHVWEECGGWRKEGSWQEMVGKVLGDEGEGEGRESAGEVSEMDVGDRIGDTGVFNQRGTAVGQIEGENGEKSLGI</sequence>
<evidence type="ECO:0000256" key="1">
    <source>
        <dbReference type="SAM" id="MobiDB-lite"/>
    </source>
</evidence>
<dbReference type="OrthoDB" id="7616849at2759"/>
<dbReference type="AlphaFoldDB" id="A0A0J7KDM2"/>
<keyword evidence="3" id="KW-1185">Reference proteome</keyword>
<accession>A0A0J7KDM2</accession>
<gene>
    <name evidence="2" type="ORF">RF55_12245</name>
</gene>
<dbReference type="Proteomes" id="UP000036403">
    <property type="component" value="Unassembled WGS sequence"/>
</dbReference>
<dbReference type="EMBL" id="LBMM01009226">
    <property type="protein sequence ID" value="KMQ88291.1"/>
    <property type="molecule type" value="Genomic_DNA"/>
</dbReference>
<feature type="region of interest" description="Disordered" evidence="1">
    <location>
        <begin position="50"/>
        <end position="100"/>
    </location>
</feature>
<proteinExistence type="predicted"/>